<comment type="caution">
    <text evidence="1">The sequence shown here is derived from an EMBL/GenBank/DDBJ whole genome shotgun (WGS) entry which is preliminary data.</text>
</comment>
<accession>A0A9X2VZT9</accession>
<gene>
    <name evidence="1" type="ORF">N0B51_05355</name>
</gene>
<dbReference type="EMBL" id="JAOAMV010000002">
    <property type="protein sequence ID" value="MCT2558402.1"/>
    <property type="molecule type" value="Genomic_DNA"/>
</dbReference>
<dbReference type="Proteomes" id="UP001142648">
    <property type="component" value="Unassembled WGS sequence"/>
</dbReference>
<reference evidence="1" key="1">
    <citation type="submission" date="2022-09" db="EMBL/GenBank/DDBJ databases">
        <title>The genome sequence of Tsuneonella sp. YG55.</title>
        <authorList>
            <person name="Liu Y."/>
        </authorList>
    </citation>
    <scope>NUCLEOTIDE SEQUENCE</scope>
    <source>
        <strain evidence="1">YG55</strain>
    </source>
</reference>
<sequence length="98" mass="10395">MFTQLDPPVPLHVLDKGDGLAFGVIDYGPEHNLLWITAIDATGEIWCAPNPQVRMQANWSMGRGKSAAVSASKDRLAARNAASGNVCADCADALESRA</sequence>
<keyword evidence="2" id="KW-1185">Reference proteome</keyword>
<dbReference type="AlphaFoldDB" id="A0A9X2VZT9"/>
<dbReference type="RefSeq" id="WP_259961212.1">
    <property type="nucleotide sequence ID" value="NZ_JAOAMV010000002.1"/>
</dbReference>
<proteinExistence type="predicted"/>
<protein>
    <submittedName>
        <fullName evidence="1">Uncharacterized protein</fullName>
    </submittedName>
</protein>
<name>A0A9X2VZT9_9SPHN</name>
<evidence type="ECO:0000313" key="2">
    <source>
        <dbReference type="Proteomes" id="UP001142648"/>
    </source>
</evidence>
<organism evidence="1 2">
    <name type="scientific">Tsuneonella litorea</name>
    <dbReference type="NCBI Taxonomy" id="2976475"/>
    <lineage>
        <taxon>Bacteria</taxon>
        <taxon>Pseudomonadati</taxon>
        <taxon>Pseudomonadota</taxon>
        <taxon>Alphaproteobacteria</taxon>
        <taxon>Sphingomonadales</taxon>
        <taxon>Erythrobacteraceae</taxon>
        <taxon>Tsuneonella</taxon>
    </lineage>
</organism>
<evidence type="ECO:0000313" key="1">
    <source>
        <dbReference type="EMBL" id="MCT2558402.1"/>
    </source>
</evidence>